<dbReference type="PANTHER" id="PTHR11579:SF0">
    <property type="entry name" value="PROTEIN-L-ISOASPARTATE(D-ASPARTATE) O-METHYLTRANSFERASE"/>
    <property type="match status" value="1"/>
</dbReference>
<comment type="caution">
    <text evidence="12">The sequence shown here is derived from an EMBL/GenBank/DDBJ whole genome shotgun (WGS) entry which is preliminary data.</text>
</comment>
<comment type="subcellular location">
    <subcellularLocation>
        <location evidence="1">Cytoplasm</location>
    </subcellularLocation>
</comment>
<reference evidence="12 13" key="1">
    <citation type="journal article" date="2014" name="Int. J. Syst. Evol. Microbiol.">
        <title>Complete genome sequence of Corynebacterium casei LMG S-19264T (=DSM 44701T), isolated from a smear-ripened cheese.</title>
        <authorList>
            <consortium name="US DOE Joint Genome Institute (JGI-PGF)"/>
            <person name="Walter F."/>
            <person name="Albersmeier A."/>
            <person name="Kalinowski J."/>
            <person name="Ruckert C."/>
        </authorList>
    </citation>
    <scope>NUCLEOTIDE SEQUENCE [LARGE SCALE GENOMIC DNA]</scope>
    <source>
        <strain evidence="12 13">CGMCC 1.9161</strain>
    </source>
</reference>
<evidence type="ECO:0000256" key="10">
    <source>
        <dbReference type="ARBA" id="ARBA00031323"/>
    </source>
</evidence>
<dbReference type="GO" id="GO:0032259">
    <property type="term" value="P:methylation"/>
    <property type="evidence" value="ECO:0007669"/>
    <property type="project" value="UniProtKB-KW"/>
</dbReference>
<dbReference type="AlphaFoldDB" id="A0A917V688"/>
<keyword evidence="6" id="KW-0489">Methyltransferase</keyword>
<evidence type="ECO:0000256" key="6">
    <source>
        <dbReference type="ARBA" id="ARBA00022603"/>
    </source>
</evidence>
<evidence type="ECO:0000256" key="2">
    <source>
        <dbReference type="ARBA" id="ARBA00005369"/>
    </source>
</evidence>
<protein>
    <recommendedName>
        <fullName evidence="4">Protein-L-isoaspartate O-methyltransferase</fullName>
        <ecNumber evidence="3">2.1.1.77</ecNumber>
    </recommendedName>
    <alternativeName>
        <fullName evidence="11">L-isoaspartyl protein carboxyl methyltransferase</fullName>
    </alternativeName>
    <alternativeName>
        <fullName evidence="9">Protein L-isoaspartyl methyltransferase</fullName>
    </alternativeName>
    <alternativeName>
        <fullName evidence="10">Protein-beta-aspartate methyltransferase</fullName>
    </alternativeName>
</protein>
<evidence type="ECO:0000256" key="7">
    <source>
        <dbReference type="ARBA" id="ARBA00022679"/>
    </source>
</evidence>
<dbReference type="Pfam" id="PF01135">
    <property type="entry name" value="PCMT"/>
    <property type="match status" value="1"/>
</dbReference>
<evidence type="ECO:0000256" key="3">
    <source>
        <dbReference type="ARBA" id="ARBA00011890"/>
    </source>
</evidence>
<dbReference type="Gene3D" id="3.40.50.150">
    <property type="entry name" value="Vaccinia Virus protein VP39"/>
    <property type="match status" value="1"/>
</dbReference>
<keyword evidence="7" id="KW-0808">Transferase</keyword>
<dbReference type="RefSeq" id="WP_188914375.1">
    <property type="nucleotide sequence ID" value="NZ_BMMF01000010.1"/>
</dbReference>
<dbReference type="EC" id="2.1.1.77" evidence="3"/>
<evidence type="ECO:0000313" key="12">
    <source>
        <dbReference type="EMBL" id="GGK43462.1"/>
    </source>
</evidence>
<name>A0A917V688_9HYPH</name>
<keyword evidence="5" id="KW-0963">Cytoplasm</keyword>
<evidence type="ECO:0000256" key="4">
    <source>
        <dbReference type="ARBA" id="ARBA00013346"/>
    </source>
</evidence>
<dbReference type="GO" id="GO:0005737">
    <property type="term" value="C:cytoplasm"/>
    <property type="evidence" value="ECO:0007669"/>
    <property type="project" value="UniProtKB-SubCell"/>
</dbReference>
<proteinExistence type="inferred from homology"/>
<comment type="similarity">
    <text evidence="2">Belongs to the methyltransferase superfamily. L-isoaspartyl/D-aspartyl protein methyltransferase family.</text>
</comment>
<evidence type="ECO:0000313" key="13">
    <source>
        <dbReference type="Proteomes" id="UP000600449"/>
    </source>
</evidence>
<dbReference type="GO" id="GO:0004719">
    <property type="term" value="F:protein-L-isoaspartate (D-aspartate) O-methyltransferase activity"/>
    <property type="evidence" value="ECO:0007669"/>
    <property type="project" value="UniProtKB-EC"/>
</dbReference>
<dbReference type="CDD" id="cd02440">
    <property type="entry name" value="AdoMet_MTases"/>
    <property type="match status" value="1"/>
</dbReference>
<evidence type="ECO:0000256" key="5">
    <source>
        <dbReference type="ARBA" id="ARBA00022490"/>
    </source>
</evidence>
<evidence type="ECO:0000256" key="1">
    <source>
        <dbReference type="ARBA" id="ARBA00004496"/>
    </source>
</evidence>
<evidence type="ECO:0000256" key="11">
    <source>
        <dbReference type="ARBA" id="ARBA00031350"/>
    </source>
</evidence>
<keyword evidence="13" id="KW-1185">Reference proteome</keyword>
<dbReference type="InterPro" id="IPR029063">
    <property type="entry name" value="SAM-dependent_MTases_sf"/>
</dbReference>
<organism evidence="12 13">
    <name type="scientific">Salinarimonas ramus</name>
    <dbReference type="NCBI Taxonomy" id="690164"/>
    <lineage>
        <taxon>Bacteria</taxon>
        <taxon>Pseudomonadati</taxon>
        <taxon>Pseudomonadota</taxon>
        <taxon>Alphaproteobacteria</taxon>
        <taxon>Hyphomicrobiales</taxon>
        <taxon>Salinarimonadaceae</taxon>
        <taxon>Salinarimonas</taxon>
    </lineage>
</organism>
<dbReference type="Proteomes" id="UP000600449">
    <property type="component" value="Unassembled WGS sequence"/>
</dbReference>
<dbReference type="PANTHER" id="PTHR11579">
    <property type="entry name" value="PROTEIN-L-ISOASPARTATE O-METHYLTRANSFERASE"/>
    <property type="match status" value="1"/>
</dbReference>
<accession>A0A917V688</accession>
<dbReference type="EMBL" id="BMMF01000010">
    <property type="protein sequence ID" value="GGK43462.1"/>
    <property type="molecule type" value="Genomic_DNA"/>
</dbReference>
<dbReference type="SUPFAM" id="SSF53335">
    <property type="entry name" value="S-adenosyl-L-methionine-dependent methyltransferases"/>
    <property type="match status" value="1"/>
</dbReference>
<evidence type="ECO:0000256" key="9">
    <source>
        <dbReference type="ARBA" id="ARBA00030757"/>
    </source>
</evidence>
<sequence length="302" mass="32456">MARTPFSQDELAIVRRAFARQMTALLRRPFPALEEAFATERREAYLGPPPWRVAVPPGGYREVPDPDPVIAYQDVLFALAEARGVNNGSPSLHARWIGALSPKPGDRVLHVGAGTGYYTALLARCVGESGRVLGIEVDPALAEAARRNLVHLPQAEIVAGDGATHPDELVDAVYVNASVERPAPPWLDRLAPGGRLVFPLGVPMEARGREPSRSGAGVGLLVQRTGARSAILAARSLGPAYFVRAESATDALTVSAEEREILRTALKAGGAEFVRSLRWRIPPSANANWHAGADWSLSYEEP</sequence>
<gene>
    <name evidence="12" type="ORF">GCM10011322_33220</name>
</gene>
<dbReference type="InterPro" id="IPR000682">
    <property type="entry name" value="PCMT"/>
</dbReference>
<keyword evidence="8" id="KW-0949">S-adenosyl-L-methionine</keyword>
<evidence type="ECO:0000256" key="8">
    <source>
        <dbReference type="ARBA" id="ARBA00022691"/>
    </source>
</evidence>